<keyword evidence="1" id="KW-0812">Transmembrane</keyword>
<evidence type="ECO:0000256" key="1">
    <source>
        <dbReference type="SAM" id="Phobius"/>
    </source>
</evidence>
<name>R4X1T9_9BURK</name>
<evidence type="ECO:0000313" key="2">
    <source>
        <dbReference type="EMBL" id="BAN26311.1"/>
    </source>
</evidence>
<keyword evidence="3" id="KW-1185">Reference proteome</keyword>
<dbReference type="PATRIC" id="fig|758793.3.peg.4553"/>
<dbReference type="OrthoDB" id="8532766at2"/>
<dbReference type="CDD" id="cd00198">
    <property type="entry name" value="vWFA"/>
    <property type="match status" value="1"/>
</dbReference>
<keyword evidence="1" id="KW-1133">Transmembrane helix</keyword>
<dbReference type="InterPro" id="IPR036465">
    <property type="entry name" value="vWFA_dom_sf"/>
</dbReference>
<dbReference type="KEGG" id="buo:BRPE64_CCDS02280"/>
<dbReference type="RefSeq" id="WP_016347021.1">
    <property type="nucleotide sequence ID" value="NC_021288.1"/>
</dbReference>
<reference evidence="2 3" key="1">
    <citation type="journal article" date="2013" name="Genome Announc.">
        <title>Complete Genome Sequence of Burkholderia sp. Strain RPE64, Bacterial Symbiont of the Bean Bug Riptortus pedestris.</title>
        <authorList>
            <person name="Shibata T.F."/>
            <person name="Maeda T."/>
            <person name="Nikoh N."/>
            <person name="Yamaguchi K."/>
            <person name="Oshima K."/>
            <person name="Hattori M."/>
            <person name="Nishiyama T."/>
            <person name="Hasebe M."/>
            <person name="Fukatsu T."/>
            <person name="Kikuchi Y."/>
            <person name="Shigenobu S."/>
        </authorList>
    </citation>
    <scope>NUCLEOTIDE SEQUENCE [LARGE SCALE GENOMIC DNA]</scope>
</reference>
<reference evidence="2 3" key="2">
    <citation type="journal article" date="2018" name="Int. J. Syst. Evol. Microbiol.">
        <title>Burkholderia insecticola sp. nov., a gut symbiotic bacterium of the bean bug Riptortus pedestris.</title>
        <authorList>
            <person name="Takeshita K."/>
            <person name="Tamaki H."/>
            <person name="Ohbayashi T."/>
            <person name="Meng X.-Y."/>
            <person name="Sone T."/>
            <person name="Mitani Y."/>
            <person name="Peeters C."/>
            <person name="Kikuchi Y."/>
            <person name="Vandamme P."/>
        </authorList>
    </citation>
    <scope>NUCLEOTIDE SEQUENCE [LARGE SCALE GENOMIC DNA]</scope>
    <source>
        <strain evidence="2">RPE64</strain>
    </source>
</reference>
<protein>
    <submittedName>
        <fullName evidence="2">Putative MxaL-like protein</fullName>
    </submittedName>
</protein>
<gene>
    <name evidence="2" type="ORF">BRPE64_CCDS02280</name>
</gene>
<dbReference type="Proteomes" id="UP000013966">
    <property type="component" value="Chromosome 3"/>
</dbReference>
<accession>R4X1T9</accession>
<organism evidence="2 3">
    <name type="scientific">Caballeronia insecticola</name>
    <dbReference type="NCBI Taxonomy" id="758793"/>
    <lineage>
        <taxon>Bacteria</taxon>
        <taxon>Pseudomonadati</taxon>
        <taxon>Pseudomonadota</taxon>
        <taxon>Betaproteobacteria</taxon>
        <taxon>Burkholderiales</taxon>
        <taxon>Burkholderiaceae</taxon>
        <taxon>Caballeronia</taxon>
    </lineage>
</organism>
<sequence>MSIVSAARAFLGRRNWAIVAAVPLLVAAIWMPGLMFQRNVFSYIVTFDITQSMDVEDVGSASVPISRLDFARAAMRESLGRLPCGSTIGWSIFTGQSTLLLVPPVEVCSNFDALLAALDSIGGDMRWTNWSRVAEGGVFAAVRTATNIGHDAGVLLITDGQEAPPVLPSDQRVRDIPRGQVKGWLIGVGGDQPVPIPRTDRDGKRIGYWRADEVIQVPAQSRAGVAAESHEELSALRGQYLEAIAQQVGFDYRRLRAPQDLLAAMTDSRYAHRERVPTEVNWIPAALALLLLVWRFLPQRRA</sequence>
<dbReference type="HOGENOM" id="CLU_064961_0_0_4"/>
<feature type="transmembrane region" description="Helical" evidence="1">
    <location>
        <begin position="16"/>
        <end position="36"/>
    </location>
</feature>
<dbReference type="SUPFAM" id="SSF53300">
    <property type="entry name" value="vWA-like"/>
    <property type="match status" value="1"/>
</dbReference>
<dbReference type="EMBL" id="AP013060">
    <property type="protein sequence ID" value="BAN26311.1"/>
    <property type="molecule type" value="Genomic_DNA"/>
</dbReference>
<dbReference type="AlphaFoldDB" id="R4X1T9"/>
<keyword evidence="1" id="KW-0472">Membrane</keyword>
<proteinExistence type="predicted"/>
<dbReference type="STRING" id="758793.BRPE64_CCDS02280"/>
<dbReference type="Gene3D" id="3.40.50.410">
    <property type="entry name" value="von Willebrand factor, type A domain"/>
    <property type="match status" value="1"/>
</dbReference>
<evidence type="ECO:0000313" key="3">
    <source>
        <dbReference type="Proteomes" id="UP000013966"/>
    </source>
</evidence>